<reference evidence="1" key="2">
    <citation type="journal article" date="2015" name="Fish Shellfish Immunol.">
        <title>Early steps in the European eel (Anguilla anguilla)-Vibrio vulnificus interaction in the gills: Role of the RtxA13 toxin.</title>
        <authorList>
            <person name="Callol A."/>
            <person name="Pajuelo D."/>
            <person name="Ebbesson L."/>
            <person name="Teles M."/>
            <person name="MacKenzie S."/>
            <person name="Amaro C."/>
        </authorList>
    </citation>
    <scope>NUCLEOTIDE SEQUENCE</scope>
</reference>
<sequence length="26" mass="2918">MLCTAYPTGVQGCEYSYLFYDPGEPL</sequence>
<evidence type="ECO:0000313" key="1">
    <source>
        <dbReference type="EMBL" id="JAH74280.1"/>
    </source>
</evidence>
<organism evidence="1">
    <name type="scientific">Anguilla anguilla</name>
    <name type="common">European freshwater eel</name>
    <name type="synonym">Muraena anguilla</name>
    <dbReference type="NCBI Taxonomy" id="7936"/>
    <lineage>
        <taxon>Eukaryota</taxon>
        <taxon>Metazoa</taxon>
        <taxon>Chordata</taxon>
        <taxon>Craniata</taxon>
        <taxon>Vertebrata</taxon>
        <taxon>Euteleostomi</taxon>
        <taxon>Actinopterygii</taxon>
        <taxon>Neopterygii</taxon>
        <taxon>Teleostei</taxon>
        <taxon>Anguilliformes</taxon>
        <taxon>Anguillidae</taxon>
        <taxon>Anguilla</taxon>
    </lineage>
</organism>
<protein>
    <submittedName>
        <fullName evidence="1">Uncharacterized protein</fullName>
    </submittedName>
</protein>
<proteinExistence type="predicted"/>
<reference evidence="1" key="1">
    <citation type="submission" date="2014-11" db="EMBL/GenBank/DDBJ databases">
        <authorList>
            <person name="Amaro Gonzalez C."/>
        </authorList>
    </citation>
    <scope>NUCLEOTIDE SEQUENCE</scope>
</reference>
<name>A0A0E9VA10_ANGAN</name>
<accession>A0A0E9VA10</accession>
<dbReference type="EMBL" id="GBXM01034297">
    <property type="protein sequence ID" value="JAH74280.1"/>
    <property type="molecule type" value="Transcribed_RNA"/>
</dbReference>
<dbReference type="AlphaFoldDB" id="A0A0E9VA10"/>